<comment type="caution">
    <text evidence="2">The sequence shown here is derived from an EMBL/GenBank/DDBJ whole genome shotgun (WGS) entry which is preliminary data.</text>
</comment>
<evidence type="ECO:0000313" key="2">
    <source>
        <dbReference type="EMBL" id="KAK9137871.1"/>
    </source>
</evidence>
<keyword evidence="3" id="KW-1185">Reference proteome</keyword>
<gene>
    <name evidence="2" type="ORF">Sjap_008465</name>
</gene>
<keyword evidence="1" id="KW-0472">Membrane</keyword>
<protein>
    <submittedName>
        <fullName evidence="2">Uncharacterized protein</fullName>
    </submittedName>
</protein>
<accession>A0AAP0JPJ5</accession>
<proteinExistence type="predicted"/>
<reference evidence="2 3" key="1">
    <citation type="submission" date="2024-01" db="EMBL/GenBank/DDBJ databases">
        <title>Genome assemblies of Stephania.</title>
        <authorList>
            <person name="Yang L."/>
        </authorList>
    </citation>
    <scope>NUCLEOTIDE SEQUENCE [LARGE SCALE GENOMIC DNA]</scope>
    <source>
        <strain evidence="2">QJT</strain>
        <tissue evidence="2">Leaf</tissue>
    </source>
</reference>
<keyword evidence="1" id="KW-0812">Transmembrane</keyword>
<feature type="transmembrane region" description="Helical" evidence="1">
    <location>
        <begin position="57"/>
        <end position="76"/>
    </location>
</feature>
<evidence type="ECO:0000313" key="3">
    <source>
        <dbReference type="Proteomes" id="UP001417504"/>
    </source>
</evidence>
<organism evidence="2 3">
    <name type="scientific">Stephania japonica</name>
    <dbReference type="NCBI Taxonomy" id="461633"/>
    <lineage>
        <taxon>Eukaryota</taxon>
        <taxon>Viridiplantae</taxon>
        <taxon>Streptophyta</taxon>
        <taxon>Embryophyta</taxon>
        <taxon>Tracheophyta</taxon>
        <taxon>Spermatophyta</taxon>
        <taxon>Magnoliopsida</taxon>
        <taxon>Ranunculales</taxon>
        <taxon>Menispermaceae</taxon>
        <taxon>Menispermoideae</taxon>
        <taxon>Cissampelideae</taxon>
        <taxon>Stephania</taxon>
    </lineage>
</organism>
<dbReference type="EMBL" id="JBBNAE010000003">
    <property type="protein sequence ID" value="KAK9137871.1"/>
    <property type="molecule type" value="Genomic_DNA"/>
</dbReference>
<name>A0AAP0JPJ5_9MAGN</name>
<feature type="transmembrane region" description="Helical" evidence="1">
    <location>
        <begin position="82"/>
        <end position="101"/>
    </location>
</feature>
<evidence type="ECO:0000256" key="1">
    <source>
        <dbReference type="SAM" id="Phobius"/>
    </source>
</evidence>
<sequence>MDHIIMNVAQFFWLLHEARKQEFVEFFATALTHPHLHCLLLPSWGLVLGSTMITWRIPLSLILSCWALLLSLAYMVQGGTLTSIPSASSIATSVFLLVMPLHSRIDFSDDIPL</sequence>
<dbReference type="Proteomes" id="UP001417504">
    <property type="component" value="Unassembled WGS sequence"/>
</dbReference>
<keyword evidence="1" id="KW-1133">Transmembrane helix</keyword>
<dbReference type="AlphaFoldDB" id="A0AAP0JPJ5"/>